<dbReference type="Proteomes" id="UP000664303">
    <property type="component" value="Unassembled WGS sequence"/>
</dbReference>
<evidence type="ECO:0000256" key="5">
    <source>
        <dbReference type="ARBA" id="ARBA00022801"/>
    </source>
</evidence>
<evidence type="ECO:0000313" key="10">
    <source>
        <dbReference type="EMBL" id="MBN7795236.1"/>
    </source>
</evidence>
<feature type="domain" description="Peptidase S9A N-terminal" evidence="9">
    <location>
        <begin position="27"/>
        <end position="429"/>
    </location>
</feature>
<comment type="catalytic activity">
    <reaction evidence="1">
        <text>Hydrolysis of Pro-|-Xaa &gt;&gt; Ala-|-Xaa in oligopeptides.</text>
        <dbReference type="EC" id="3.4.21.26"/>
    </reaction>
</comment>
<evidence type="ECO:0000259" key="8">
    <source>
        <dbReference type="Pfam" id="PF00326"/>
    </source>
</evidence>
<dbReference type="PANTHER" id="PTHR42881">
    <property type="entry name" value="PROLYL ENDOPEPTIDASE"/>
    <property type="match status" value="1"/>
</dbReference>
<dbReference type="AlphaFoldDB" id="A0A939DC79"/>
<keyword evidence="5" id="KW-0378">Hydrolase</keyword>
<evidence type="ECO:0000259" key="9">
    <source>
        <dbReference type="Pfam" id="PF02897"/>
    </source>
</evidence>
<dbReference type="RefSeq" id="WP_206558670.1">
    <property type="nucleotide sequence ID" value="NZ_JAFKCZ010000001.1"/>
</dbReference>
<comment type="similarity">
    <text evidence="2">Belongs to the peptidase S9A family.</text>
</comment>
<evidence type="ECO:0000256" key="6">
    <source>
        <dbReference type="ARBA" id="ARBA00022825"/>
    </source>
</evidence>
<keyword evidence="4" id="KW-0645">Protease</keyword>
<dbReference type="Pfam" id="PF00326">
    <property type="entry name" value="Peptidase_S9"/>
    <property type="match status" value="1"/>
</dbReference>
<comment type="caution">
    <text evidence="10">The sequence shown here is derived from an EMBL/GenBank/DDBJ whole genome shotgun (WGS) entry which is preliminary data.</text>
</comment>
<dbReference type="Gene3D" id="3.40.50.1820">
    <property type="entry name" value="alpha/beta hydrolase"/>
    <property type="match status" value="1"/>
</dbReference>
<keyword evidence="11" id="KW-1185">Reference proteome</keyword>
<evidence type="ECO:0000313" key="11">
    <source>
        <dbReference type="Proteomes" id="UP000664303"/>
    </source>
</evidence>
<evidence type="ECO:0000256" key="1">
    <source>
        <dbReference type="ARBA" id="ARBA00001070"/>
    </source>
</evidence>
<evidence type="ECO:0000256" key="4">
    <source>
        <dbReference type="ARBA" id="ARBA00022670"/>
    </source>
</evidence>
<keyword evidence="6" id="KW-0720">Serine protease</keyword>
<dbReference type="GO" id="GO:0070012">
    <property type="term" value="F:oligopeptidase activity"/>
    <property type="evidence" value="ECO:0007669"/>
    <property type="project" value="TreeGrafter"/>
</dbReference>
<dbReference type="PROSITE" id="PS00708">
    <property type="entry name" value="PRO_ENDOPEP_SER"/>
    <property type="match status" value="1"/>
</dbReference>
<reference evidence="10" key="1">
    <citation type="submission" date="2021-02" db="EMBL/GenBank/DDBJ databases">
        <title>PHA producing bacteria isolated from coastal sediment in Guangdong, Shenzhen.</title>
        <authorList>
            <person name="Zheng W."/>
            <person name="Yu S."/>
            <person name="Huang Y."/>
        </authorList>
    </citation>
    <scope>NUCLEOTIDE SEQUENCE</scope>
    <source>
        <strain evidence="10">TN14-10</strain>
    </source>
</reference>
<dbReference type="InterPro" id="IPR051167">
    <property type="entry name" value="Prolyl_oligopep/macrocyclase"/>
</dbReference>
<accession>A0A939DC79</accession>
<feature type="chain" id="PRO_5037487158" description="prolyl oligopeptidase" evidence="7">
    <location>
        <begin position="22"/>
        <end position="719"/>
    </location>
</feature>
<feature type="domain" description="Peptidase S9 prolyl oligopeptidase catalytic" evidence="8">
    <location>
        <begin position="491"/>
        <end position="704"/>
    </location>
</feature>
<dbReference type="GO" id="GO:0005829">
    <property type="term" value="C:cytosol"/>
    <property type="evidence" value="ECO:0007669"/>
    <property type="project" value="TreeGrafter"/>
</dbReference>
<dbReference type="FunFam" id="3.40.50.1820:FF:000005">
    <property type="entry name" value="Prolyl endopeptidase"/>
    <property type="match status" value="1"/>
</dbReference>
<dbReference type="InterPro" id="IPR023302">
    <property type="entry name" value="Pept_S9A_N"/>
</dbReference>
<dbReference type="PANTHER" id="PTHR42881:SF2">
    <property type="entry name" value="PROLYL ENDOPEPTIDASE"/>
    <property type="match status" value="1"/>
</dbReference>
<evidence type="ECO:0000256" key="7">
    <source>
        <dbReference type="SAM" id="SignalP"/>
    </source>
</evidence>
<name>A0A939DC79_9GAMM</name>
<keyword evidence="7" id="KW-0732">Signal</keyword>
<dbReference type="InterPro" id="IPR002471">
    <property type="entry name" value="Pept_S9_AS"/>
</dbReference>
<dbReference type="EMBL" id="JAFKCZ010000001">
    <property type="protein sequence ID" value="MBN7795236.1"/>
    <property type="molecule type" value="Genomic_DNA"/>
</dbReference>
<dbReference type="GO" id="GO:0004252">
    <property type="term" value="F:serine-type endopeptidase activity"/>
    <property type="evidence" value="ECO:0007669"/>
    <property type="project" value="UniProtKB-EC"/>
</dbReference>
<dbReference type="InterPro" id="IPR029058">
    <property type="entry name" value="AB_hydrolase_fold"/>
</dbReference>
<evidence type="ECO:0000256" key="2">
    <source>
        <dbReference type="ARBA" id="ARBA00005228"/>
    </source>
</evidence>
<proteinExistence type="inferred from homology"/>
<feature type="signal peptide" evidence="7">
    <location>
        <begin position="1"/>
        <end position="21"/>
    </location>
</feature>
<dbReference type="PRINTS" id="PR00862">
    <property type="entry name" value="PROLIGOPTASE"/>
</dbReference>
<dbReference type="Pfam" id="PF02897">
    <property type="entry name" value="Peptidase_S9_N"/>
    <property type="match status" value="1"/>
</dbReference>
<dbReference type="InterPro" id="IPR002470">
    <property type="entry name" value="Peptidase_S9A"/>
</dbReference>
<dbReference type="Gene3D" id="2.130.10.120">
    <property type="entry name" value="Prolyl oligopeptidase, N-terminal domain"/>
    <property type="match status" value="1"/>
</dbReference>
<evidence type="ECO:0000256" key="3">
    <source>
        <dbReference type="ARBA" id="ARBA00011897"/>
    </source>
</evidence>
<dbReference type="SUPFAM" id="SSF53474">
    <property type="entry name" value="alpha/beta-Hydrolases"/>
    <property type="match status" value="1"/>
</dbReference>
<gene>
    <name evidence="10" type="ORF">JYP50_01450</name>
</gene>
<dbReference type="SUPFAM" id="SSF50993">
    <property type="entry name" value="Peptidase/esterase 'gauge' domain"/>
    <property type="match status" value="1"/>
</dbReference>
<dbReference type="InterPro" id="IPR001375">
    <property type="entry name" value="Peptidase_S9_cat"/>
</dbReference>
<protein>
    <recommendedName>
        <fullName evidence="3">prolyl oligopeptidase</fullName>
        <ecNumber evidence="3">3.4.21.26</ecNumber>
    </recommendedName>
</protein>
<sequence>MTSPMQLPALTLALCLSGAAAAGLDYPDTRQVDQKDDFHGTVVADPYRWLEQDVRESAEVADWVASQNALTFDYLGQLPARQAIAERLTTLWDFERYSTPERRGEYWFYLHNDGLQDQAVLYRSKTPGKNPQVVLDPNTWSDDGTVALGGFEVSPDGRYIAYGIQDGGSDWRTWRVKDLASGELLAEELKWIKFSGISWAADGTGFYYSRYPAPEEGAEFQGLNKNMAVYFHRVGTAQTADRRVHARPDHPEWGFNTSVSRDGRYLFIATWIGTDARYRLEFIDLEQAPGEVVVIEDEFRADFSFVAVADGLAYFRSSLDAPRGRVLGYDLRQAGEASWREVIPEREPVLQDVSLVGGHLVLEYLEDAHGKAEVFTLSGKRVREVALPGLGNVSGFPSDPGATGTYFSFSSLNRPATIYHYDVASGDMEAALAPELAFDPEDYVVEQVFYRSKDGTRVPMFIAHRKDLKLDGGNPTLLYGYGGFNISLTPRFSVTRLAWMDMGGVYAQANLRGGGEYGEAWHKAGTRQNKQNVFDDFIAAGEYLVAQKYTSPQHLGIYGGSNGGLLVGAVLNQRPDLFGAAIPAVGVMDMLRFHRFTAGRFWVDDYGSAEDPKEFEALYAYSPYHNIARGGDYPAVLVTTADTDDRVVPGHSFKYIARLQDYQDGEAPVLIRIQTRAGHGAGKPTAMVIEEYADMWAFMARHLGLKVGGPGGAVPGARQ</sequence>
<organism evidence="10 11">
    <name type="scientific">Parahaliea mediterranea</name>
    <dbReference type="NCBI Taxonomy" id="651086"/>
    <lineage>
        <taxon>Bacteria</taxon>
        <taxon>Pseudomonadati</taxon>
        <taxon>Pseudomonadota</taxon>
        <taxon>Gammaproteobacteria</taxon>
        <taxon>Cellvibrionales</taxon>
        <taxon>Halieaceae</taxon>
        <taxon>Parahaliea</taxon>
    </lineage>
</organism>
<dbReference type="EC" id="3.4.21.26" evidence="3"/>
<dbReference type="GO" id="GO:0006508">
    <property type="term" value="P:proteolysis"/>
    <property type="evidence" value="ECO:0007669"/>
    <property type="project" value="UniProtKB-KW"/>
</dbReference>